<dbReference type="PATRIC" id="fig|1300342.3.peg.2840"/>
<dbReference type="AlphaFoldDB" id="A0A160DWA2"/>
<organism evidence="2 3">
    <name type="scientific">Dokdonella koreensis DS-123</name>
    <dbReference type="NCBI Taxonomy" id="1300342"/>
    <lineage>
        <taxon>Bacteria</taxon>
        <taxon>Pseudomonadati</taxon>
        <taxon>Pseudomonadota</taxon>
        <taxon>Gammaproteobacteria</taxon>
        <taxon>Lysobacterales</taxon>
        <taxon>Rhodanobacteraceae</taxon>
        <taxon>Dokdonella</taxon>
    </lineage>
</organism>
<dbReference type="InterPro" id="IPR006626">
    <property type="entry name" value="PbH1"/>
</dbReference>
<keyword evidence="3" id="KW-1185">Reference proteome</keyword>
<sequence length="571" mass="57896">MLPDGAGCGPLHGLAVQTAACDHLPADLATVVDRVMARTAPAGFRPAGQPPRRHPLPPARGAAVVPVTTCADAGPGSLRAAIDTAVSGDAIDLTQLACSVITLTTGTLVAEVEELTINGPGADRLAISGNDAATVLVHAGGEEVPGMLSLNGVSIVNGRNQHGTMGGCVFAYGDLVLTDATIDSCHAQRVAGALVRGDLTMTGSRITRTTSATTNYLTFGGGALVYGGATIIDSTISGNHLATSSTIGGAMAAGLRVQGGDLTVIRSEFSDNTVEGRAVVAGAGIWTHSGNVLIVDSLIRNNTLSPLPDSLVPQIRVGAGIAVHDGDLTVIGSTIRNNVANSAFNGGIHIQQLYDTTRIPSVYVGNSTLSMNFATWGAGGLGSWQTHGFTLRNSTVFGNKVAEAFENFGSTGFLLEGSGGVWHQSDEAVTRTIDVASSILYGNARNDTGARADLGVLSDWGTGHVDTIAVTGGHNLIGAASAAVLVPADTLDADPLLQPLADNGGPTPTHALADSSPAIDAGDAGSFDFDQRGPAFPRTAGAATDIGAIEWVPGVPADRIFAHDFESAGPN</sequence>
<dbReference type="Pfam" id="PF13229">
    <property type="entry name" value="Beta_helix"/>
    <property type="match status" value="1"/>
</dbReference>
<dbReference type="STRING" id="1300342.I596_2912"/>
<accession>A0A160DWA2</accession>
<evidence type="ECO:0000313" key="3">
    <source>
        <dbReference type="Proteomes" id="UP000076830"/>
    </source>
</evidence>
<evidence type="ECO:0000259" key="1">
    <source>
        <dbReference type="Pfam" id="PF13229"/>
    </source>
</evidence>
<dbReference type="InterPro" id="IPR039448">
    <property type="entry name" value="Beta_helix"/>
</dbReference>
<proteinExistence type="predicted"/>
<name>A0A160DWA2_9GAMM</name>
<dbReference type="Proteomes" id="UP000076830">
    <property type="component" value="Chromosome"/>
</dbReference>
<feature type="domain" description="Right handed beta helix" evidence="1">
    <location>
        <begin position="200"/>
        <end position="350"/>
    </location>
</feature>
<protein>
    <recommendedName>
        <fullName evidence="1">Right handed beta helix domain-containing protein</fullName>
    </recommendedName>
</protein>
<dbReference type="KEGG" id="dko:I596_2912"/>
<gene>
    <name evidence="2" type="ORF">I596_2912</name>
</gene>
<dbReference type="EMBL" id="CP015249">
    <property type="protein sequence ID" value="ANB18905.1"/>
    <property type="molecule type" value="Genomic_DNA"/>
</dbReference>
<dbReference type="InterPro" id="IPR059226">
    <property type="entry name" value="Choice_anch_Q_dom"/>
</dbReference>
<dbReference type="SUPFAM" id="SSF51126">
    <property type="entry name" value="Pectin lyase-like"/>
    <property type="match status" value="1"/>
</dbReference>
<dbReference type="InterPro" id="IPR011050">
    <property type="entry name" value="Pectin_lyase_fold/virulence"/>
</dbReference>
<dbReference type="SMART" id="SM00710">
    <property type="entry name" value="PbH1"/>
    <property type="match status" value="4"/>
</dbReference>
<evidence type="ECO:0000313" key="2">
    <source>
        <dbReference type="EMBL" id="ANB18905.1"/>
    </source>
</evidence>
<reference evidence="2 3" key="1">
    <citation type="submission" date="2016-04" db="EMBL/GenBank/DDBJ databases">
        <title>Complete genome sequence of Dokdonella koreensis DS-123T.</title>
        <authorList>
            <person name="Kim J.F."/>
            <person name="Lee H."/>
            <person name="Kwak M.-J."/>
        </authorList>
    </citation>
    <scope>NUCLEOTIDE SEQUENCE [LARGE SCALE GENOMIC DNA]</scope>
    <source>
        <strain evidence="2 3">DS-123</strain>
    </source>
</reference>
<dbReference type="NCBIfam" id="NF041518">
    <property type="entry name" value="choice_anch_Q"/>
    <property type="match status" value="1"/>
</dbReference>